<feature type="domain" description="Chorismate-utilising enzyme C-terminal" evidence="6">
    <location>
        <begin position="249"/>
        <end position="503"/>
    </location>
</feature>
<dbReference type="PANTHER" id="PTHR42839">
    <property type="entry name" value="ISOCHORISMATE SYNTHASE ENTC"/>
    <property type="match status" value="1"/>
</dbReference>
<reference evidence="8" key="1">
    <citation type="submission" date="2016-06" db="EMBL/GenBank/DDBJ databases">
        <authorList>
            <person name="Nascimento L."/>
            <person name="Pereira R.V."/>
            <person name="Martins L.F."/>
            <person name="Quaggio R.B."/>
            <person name="Silva A.M."/>
            <person name="Setubal J.C."/>
        </authorList>
    </citation>
    <scope>NUCLEOTIDE SEQUENCE [LARGE SCALE GENOMIC DNA]</scope>
</reference>
<dbReference type="InterPro" id="IPR004561">
    <property type="entry name" value="IsoChor_synthase"/>
</dbReference>
<evidence type="ECO:0000256" key="2">
    <source>
        <dbReference type="ARBA" id="ARBA00005297"/>
    </source>
</evidence>
<organism evidence="7 8">
    <name type="scientific">Bacillus thermozeamaize</name>
    <dbReference type="NCBI Taxonomy" id="230954"/>
    <lineage>
        <taxon>Bacteria</taxon>
        <taxon>Bacillati</taxon>
        <taxon>Bacillota</taxon>
        <taxon>Bacilli</taxon>
        <taxon>Bacillales</taxon>
        <taxon>Bacillaceae</taxon>
        <taxon>Bacillus</taxon>
    </lineage>
</organism>
<evidence type="ECO:0000259" key="6">
    <source>
        <dbReference type="Pfam" id="PF00425"/>
    </source>
</evidence>
<comment type="caution">
    <text evidence="7">The sequence shown here is derived from an EMBL/GenBank/DDBJ whole genome shotgun (WGS) entry which is preliminary data.</text>
</comment>
<comment type="catalytic activity">
    <reaction evidence="1">
        <text>chorismate = isochorismate</text>
        <dbReference type="Rhea" id="RHEA:18985"/>
        <dbReference type="ChEBI" id="CHEBI:29748"/>
        <dbReference type="ChEBI" id="CHEBI:29780"/>
        <dbReference type="EC" id="5.4.4.2"/>
    </reaction>
</comment>
<dbReference type="PRINTS" id="PR00095">
    <property type="entry name" value="ANTSNTHASEI"/>
</dbReference>
<evidence type="ECO:0000256" key="1">
    <source>
        <dbReference type="ARBA" id="ARBA00000799"/>
    </source>
</evidence>
<dbReference type="SUPFAM" id="SSF56322">
    <property type="entry name" value="ADC synthase"/>
    <property type="match status" value="1"/>
</dbReference>
<keyword evidence="4" id="KW-0413">Isomerase</keyword>
<protein>
    <recommendedName>
        <fullName evidence="3">isochorismate synthase</fullName>
        <ecNumber evidence="3">5.4.4.2</ecNumber>
    </recommendedName>
    <alternativeName>
        <fullName evidence="5">Isochorismate mutase</fullName>
    </alternativeName>
</protein>
<evidence type="ECO:0000313" key="8">
    <source>
        <dbReference type="Proteomes" id="UP000196475"/>
    </source>
</evidence>
<dbReference type="AlphaFoldDB" id="A0A1Y3PFN1"/>
<dbReference type="InterPro" id="IPR019999">
    <property type="entry name" value="Anth_synth_I-like"/>
</dbReference>
<evidence type="ECO:0000313" key="7">
    <source>
        <dbReference type="EMBL" id="OUM86140.1"/>
    </source>
</evidence>
<dbReference type="Pfam" id="PF00425">
    <property type="entry name" value="Chorismate_bind"/>
    <property type="match status" value="1"/>
</dbReference>
<dbReference type="InterPro" id="IPR015890">
    <property type="entry name" value="Chorismate_C"/>
</dbReference>
<dbReference type="InterPro" id="IPR005801">
    <property type="entry name" value="ADC_synthase"/>
</dbReference>
<sequence length="516" mass="56930">MTGMTLSNVGVSASRQLGALLLRGRELARCKGEAVLVGGTVPVPEPVDPISLFGKGWVRNEKVFFWAKAGGRFGLVGLGQAAAMEEHGQDEGDEADRVVNADRCEKLFRSWQKWLSAGLREGPREPGLGPVLLGGFSFDPLKASSPLWRDFPGVCFVLPEYLYTWREDQGWLSVNRFVLPQDEETELMAWAEQGWRWVQEGDLRQPSGMHGGLADGAPAHGTAADMQDARADLQEWLQGRGLSVHERDPETWKRAVRQVAKEIRDGHLKKVVLARDLVLKAEQPFFPAVILEALRQRQGRDCYLFAVRRGASCFLGATPERLVEVERQEVRATCLAGSVARGKTPAEDERLGALLLADAKNRAEHAVVAEMLREALAPSCSALEVPAEPVLMKLRDIQHLYTPVTGRLRPGHHLLTLVKALHPTPAVGGYPREAALARIRELEQMDRGWYAAPVGWLDSEGNGEFAVAIRSALIREDEAVLFAGCGIMGNSDPQEEWEETRLKMFPMLYAIGSAGR</sequence>
<evidence type="ECO:0000256" key="5">
    <source>
        <dbReference type="ARBA" id="ARBA00041564"/>
    </source>
</evidence>
<comment type="similarity">
    <text evidence="2">Belongs to the isochorismate synthase family.</text>
</comment>
<dbReference type="Proteomes" id="UP000196475">
    <property type="component" value="Unassembled WGS sequence"/>
</dbReference>
<proteinExistence type="inferred from homology"/>
<dbReference type="GO" id="GO:0008909">
    <property type="term" value="F:isochorismate synthase activity"/>
    <property type="evidence" value="ECO:0007669"/>
    <property type="project" value="UniProtKB-EC"/>
</dbReference>
<dbReference type="Gene3D" id="3.60.120.10">
    <property type="entry name" value="Anthranilate synthase"/>
    <property type="match status" value="1"/>
</dbReference>
<evidence type="ECO:0000256" key="4">
    <source>
        <dbReference type="ARBA" id="ARBA00023235"/>
    </source>
</evidence>
<dbReference type="PANTHER" id="PTHR42839:SF2">
    <property type="entry name" value="ISOCHORISMATE SYNTHASE ENTC"/>
    <property type="match status" value="1"/>
</dbReference>
<accession>A0A1Y3PFN1</accession>
<gene>
    <name evidence="7" type="ORF">BAA01_02090</name>
</gene>
<dbReference type="NCBIfam" id="TIGR00543">
    <property type="entry name" value="isochor_syn"/>
    <property type="match status" value="1"/>
</dbReference>
<evidence type="ECO:0000256" key="3">
    <source>
        <dbReference type="ARBA" id="ARBA00012824"/>
    </source>
</evidence>
<dbReference type="EC" id="5.4.4.2" evidence="3"/>
<name>A0A1Y3PFN1_9BACI</name>
<dbReference type="EMBL" id="LZRT01000094">
    <property type="protein sequence ID" value="OUM86140.1"/>
    <property type="molecule type" value="Genomic_DNA"/>
</dbReference>